<evidence type="ECO:0000256" key="8">
    <source>
        <dbReference type="RuleBase" id="RU000555"/>
    </source>
</evidence>
<evidence type="ECO:0000313" key="12">
    <source>
        <dbReference type="EMBL" id="KAG2178768.1"/>
    </source>
</evidence>
<name>A0A8H7PRX0_MORIS</name>
<feature type="domain" description="Malate synthase C-terminal" evidence="11">
    <location>
        <begin position="412"/>
        <end position="532"/>
    </location>
</feature>
<dbReference type="InterPro" id="IPR011076">
    <property type="entry name" value="Malate_synth_sf"/>
</dbReference>
<dbReference type="PANTHER" id="PTHR42902">
    <property type="entry name" value="MALATE SYNTHASE"/>
    <property type="match status" value="1"/>
</dbReference>
<gene>
    <name evidence="12" type="ORF">INT43_001614</name>
</gene>
<evidence type="ECO:0000256" key="4">
    <source>
        <dbReference type="ARBA" id="ARBA00022532"/>
    </source>
</evidence>
<dbReference type="GO" id="GO:0006099">
    <property type="term" value="P:tricarboxylic acid cycle"/>
    <property type="evidence" value="ECO:0007669"/>
    <property type="project" value="UniProtKB-KW"/>
</dbReference>
<evidence type="ECO:0000256" key="2">
    <source>
        <dbReference type="ARBA" id="ARBA00012636"/>
    </source>
</evidence>
<dbReference type="Gene3D" id="3.20.20.360">
    <property type="entry name" value="Malate synthase, domain 3"/>
    <property type="match status" value="1"/>
</dbReference>
<feature type="domain" description="Malate synthase N-terminal" evidence="10">
    <location>
        <begin position="6"/>
        <end position="68"/>
    </location>
</feature>
<dbReference type="PIRSF" id="PIRSF001363">
    <property type="entry name" value="Malate_synth"/>
    <property type="match status" value="1"/>
</dbReference>
<comment type="pathway">
    <text evidence="8">Carbohydrate metabolism; glyoxylate cycle; (S)-malate from isocitrate: step 2/2.</text>
</comment>
<keyword evidence="3 8" id="KW-0329">Glyoxylate bypass</keyword>
<evidence type="ECO:0000259" key="10">
    <source>
        <dbReference type="Pfam" id="PF20656"/>
    </source>
</evidence>
<proteinExistence type="inferred from homology"/>
<dbReference type="AlphaFoldDB" id="A0A8H7PRX0"/>
<accession>A0A8H7PRX0</accession>
<evidence type="ECO:0000313" key="13">
    <source>
        <dbReference type="Proteomes" id="UP000654370"/>
    </source>
</evidence>
<keyword evidence="4 8" id="KW-0816">Tricarboxylic acid cycle</keyword>
<dbReference type="UniPathway" id="UPA00703">
    <property type="reaction ID" value="UER00720"/>
</dbReference>
<dbReference type="OrthoDB" id="186072at2759"/>
<dbReference type="GO" id="GO:0006097">
    <property type="term" value="P:glyoxylate cycle"/>
    <property type="evidence" value="ECO:0007669"/>
    <property type="project" value="UniProtKB-UniPathway"/>
</dbReference>
<dbReference type="PANTHER" id="PTHR42902:SF1">
    <property type="entry name" value="MALATE SYNTHASE 1-RELATED"/>
    <property type="match status" value="1"/>
</dbReference>
<dbReference type="InterPro" id="IPR001465">
    <property type="entry name" value="Malate_synthase_TIM"/>
</dbReference>
<dbReference type="Pfam" id="PF01274">
    <property type="entry name" value="MS_TIM-barrel"/>
    <property type="match status" value="1"/>
</dbReference>
<dbReference type="InterPro" id="IPR046363">
    <property type="entry name" value="MS_N_TIM-barrel_dom"/>
</dbReference>
<protein>
    <recommendedName>
        <fullName evidence="2 8">Malate synthase</fullName>
        <ecNumber evidence="2 8">2.3.3.9</ecNumber>
    </recommendedName>
</protein>
<dbReference type="GO" id="GO:0004474">
    <property type="term" value="F:malate synthase activity"/>
    <property type="evidence" value="ECO:0007669"/>
    <property type="project" value="UniProtKB-EC"/>
</dbReference>
<dbReference type="SUPFAM" id="SSF51645">
    <property type="entry name" value="Malate synthase G"/>
    <property type="match status" value="1"/>
</dbReference>
<dbReference type="NCBIfam" id="TIGR01344">
    <property type="entry name" value="malate_syn_A"/>
    <property type="match status" value="1"/>
</dbReference>
<evidence type="ECO:0000259" key="9">
    <source>
        <dbReference type="Pfam" id="PF01274"/>
    </source>
</evidence>
<evidence type="ECO:0000259" key="11">
    <source>
        <dbReference type="Pfam" id="PF20659"/>
    </source>
</evidence>
<dbReference type="Pfam" id="PF20659">
    <property type="entry name" value="MS_C"/>
    <property type="match status" value="1"/>
</dbReference>
<dbReference type="FunFam" id="3.20.20.360:FF:000001">
    <property type="entry name" value="Malate synthase"/>
    <property type="match status" value="1"/>
</dbReference>
<dbReference type="Gene3D" id="1.20.1220.12">
    <property type="entry name" value="Malate synthase, domain III"/>
    <property type="match status" value="1"/>
</dbReference>
<feature type="active site" description="Proton donor" evidence="7">
    <location>
        <position position="446"/>
    </location>
</feature>
<feature type="domain" description="Malate synthase TIM barrel" evidence="9">
    <location>
        <begin position="161"/>
        <end position="405"/>
    </location>
</feature>
<dbReference type="GO" id="GO:0005782">
    <property type="term" value="C:peroxisomal matrix"/>
    <property type="evidence" value="ECO:0007669"/>
    <property type="project" value="TreeGrafter"/>
</dbReference>
<dbReference type="Pfam" id="PF20656">
    <property type="entry name" value="MS_N"/>
    <property type="match status" value="1"/>
</dbReference>
<dbReference type="EC" id="2.3.3.9" evidence="2 8"/>
<dbReference type="InterPro" id="IPR019830">
    <property type="entry name" value="Malate_synthase_CS"/>
</dbReference>
<comment type="similarity">
    <text evidence="1 8">Belongs to the malate synthase family.</text>
</comment>
<dbReference type="InterPro" id="IPR006252">
    <property type="entry name" value="Malate_synthA"/>
</dbReference>
<keyword evidence="5 8" id="KW-0808">Transferase</keyword>
<evidence type="ECO:0000256" key="7">
    <source>
        <dbReference type="PIRSR" id="PIRSR001363-1"/>
    </source>
</evidence>
<keyword evidence="13" id="KW-1185">Reference proteome</keyword>
<evidence type="ECO:0000256" key="6">
    <source>
        <dbReference type="ARBA" id="ARBA00047918"/>
    </source>
</evidence>
<dbReference type="Proteomes" id="UP000654370">
    <property type="component" value="Unassembled WGS sequence"/>
</dbReference>
<organism evidence="12 13">
    <name type="scientific">Mortierella isabellina</name>
    <name type="common">Filamentous fungus</name>
    <name type="synonym">Umbelopsis isabellina</name>
    <dbReference type="NCBI Taxonomy" id="91625"/>
    <lineage>
        <taxon>Eukaryota</taxon>
        <taxon>Fungi</taxon>
        <taxon>Fungi incertae sedis</taxon>
        <taxon>Mucoromycota</taxon>
        <taxon>Mucoromycotina</taxon>
        <taxon>Umbelopsidomycetes</taxon>
        <taxon>Umbelopsidales</taxon>
        <taxon>Umbelopsidaceae</taxon>
        <taxon>Umbelopsis</taxon>
    </lineage>
</organism>
<reference evidence="12" key="1">
    <citation type="submission" date="2020-12" db="EMBL/GenBank/DDBJ databases">
        <title>Metabolic potential, ecology and presence of endohyphal bacteria is reflected in genomic diversity of Mucoromycotina.</title>
        <authorList>
            <person name="Muszewska A."/>
            <person name="Okrasinska A."/>
            <person name="Steczkiewicz K."/>
            <person name="Drgas O."/>
            <person name="Orlowska M."/>
            <person name="Perlinska-Lenart U."/>
            <person name="Aleksandrzak-Piekarczyk T."/>
            <person name="Szatraj K."/>
            <person name="Zielenkiewicz U."/>
            <person name="Pilsyk S."/>
            <person name="Malc E."/>
            <person name="Mieczkowski P."/>
            <person name="Kruszewska J.S."/>
            <person name="Biernat P."/>
            <person name="Pawlowska J."/>
        </authorList>
    </citation>
    <scope>NUCLEOTIDE SEQUENCE</scope>
    <source>
        <strain evidence="12">WA0000067209</strain>
    </source>
</reference>
<dbReference type="FunFam" id="1.20.1220.12:FF:000001">
    <property type="entry name" value="Malate synthase"/>
    <property type="match status" value="1"/>
</dbReference>
<evidence type="ECO:0000256" key="3">
    <source>
        <dbReference type="ARBA" id="ARBA00022435"/>
    </source>
</evidence>
<dbReference type="InterPro" id="IPR044856">
    <property type="entry name" value="Malate_synth_C_sf"/>
</dbReference>
<dbReference type="CDD" id="cd00727">
    <property type="entry name" value="malate_synt_A"/>
    <property type="match status" value="1"/>
</dbReference>
<sequence>MVNVPGVSILAPYDATQAEILSPEALTFIATLQRTFNGTRKTLLQRRNYRQQELDRGVLPDFLPETAYIRNDPNWRAAPPAPGMQDRRVEITGPVDRKMVINALNSGAKTFMADFEDSNAPTWENNISGQVNMRDAIRGTISFTNAAGKKYELRKDGKVAVLLVRPRGWHLEEKHVLVDGQPMSGSLFDFGLYFFHNAHQLIKNGLGPYFYLPKMESHLEARLWNDVFNVAQDMLNIPRGTIRGTVLIETILAAYEMDEIIYELRDHSSGLNCGRWDYIFSFIKKFRLNPQYVLPDRSDVTMTVPFMDAYVRLLIQTCHKRGVHAMGGMAAQIPIKNDPKANEAALTKVRNDKLREVNAGHDGTWVAHPDLAKIALEVFNEYMPQPNQIHVRRDDVVVTASDLLNTNFKGAITDKGVRENIAIGLAYTEAWLRGSGCVPIMNLMEDAATAEISRSQLWQWAYHKPRTQEGKQVTPEYLAQALDQEIDRLKKQLGDKYAQSKYDAAKRHLATQITGEVGAYKDFLTTQLYDDIVTVNSKAKL</sequence>
<evidence type="ECO:0000256" key="1">
    <source>
        <dbReference type="ARBA" id="ARBA00006394"/>
    </source>
</evidence>
<comment type="catalytic activity">
    <reaction evidence="6 8">
        <text>glyoxylate + acetyl-CoA + H2O = (S)-malate + CoA + H(+)</text>
        <dbReference type="Rhea" id="RHEA:18181"/>
        <dbReference type="ChEBI" id="CHEBI:15377"/>
        <dbReference type="ChEBI" id="CHEBI:15378"/>
        <dbReference type="ChEBI" id="CHEBI:15589"/>
        <dbReference type="ChEBI" id="CHEBI:36655"/>
        <dbReference type="ChEBI" id="CHEBI:57287"/>
        <dbReference type="ChEBI" id="CHEBI:57288"/>
        <dbReference type="EC" id="2.3.3.9"/>
    </reaction>
</comment>
<dbReference type="EMBL" id="JAEPQZ010000007">
    <property type="protein sequence ID" value="KAG2178768.1"/>
    <property type="molecule type" value="Genomic_DNA"/>
</dbReference>
<dbReference type="InterPro" id="IPR048355">
    <property type="entry name" value="MS_C"/>
</dbReference>
<feature type="active site" description="Proton acceptor" evidence="7">
    <location>
        <position position="165"/>
    </location>
</feature>
<dbReference type="PROSITE" id="PS00510">
    <property type="entry name" value="MALATE_SYNTHASE"/>
    <property type="match status" value="1"/>
</dbReference>
<evidence type="ECO:0000256" key="5">
    <source>
        <dbReference type="ARBA" id="ARBA00022679"/>
    </source>
</evidence>
<dbReference type="InterPro" id="IPR048356">
    <property type="entry name" value="MS_N"/>
</dbReference>
<comment type="caution">
    <text evidence="12">The sequence shown here is derived from an EMBL/GenBank/DDBJ whole genome shotgun (WGS) entry which is preliminary data.</text>
</comment>